<dbReference type="Pfam" id="PF13843">
    <property type="entry name" value="DDE_Tnp_1_7"/>
    <property type="match status" value="1"/>
</dbReference>
<evidence type="ECO:0000313" key="2">
    <source>
        <dbReference type="EMBL" id="RWS19093.1"/>
    </source>
</evidence>
<sequence length="179" mass="20930">MVGYRGRLKFAQYMPQKPDKKGIKLWVMADRCRYLYNLQVYSGQEGDRSKHEREIDQSHRVVLDMTSVLNNNGVNNIAYNVTTDRLFTRMKTAEALLKKNITHLGTIRNDRLEVPYELRKKNRDGSRNRRMTGTTMYAYSDRYMLCSHCPKPNKLVHLLSTRHVMPNEIDNEDGVAMVC</sequence>
<keyword evidence="3" id="KW-1185">Reference proteome</keyword>
<dbReference type="OrthoDB" id="6513427at2759"/>
<dbReference type="VEuPathDB" id="VectorBase:LDEU012947"/>
<accession>A0A443RUR0</accession>
<gene>
    <name evidence="2" type="ORF">B4U80_05025</name>
</gene>
<dbReference type="PANTHER" id="PTHR46599:SF6">
    <property type="entry name" value="DUAL SPECIFICITY PHOSPHATASE 26"/>
    <property type="match status" value="1"/>
</dbReference>
<name>A0A443RUR0_9ACAR</name>
<dbReference type="PANTHER" id="PTHR46599">
    <property type="entry name" value="PIGGYBAC TRANSPOSABLE ELEMENT-DERIVED PROTEIN 4"/>
    <property type="match status" value="1"/>
</dbReference>
<evidence type="ECO:0000259" key="1">
    <source>
        <dbReference type="Pfam" id="PF13843"/>
    </source>
</evidence>
<dbReference type="Proteomes" id="UP000288716">
    <property type="component" value="Unassembled WGS sequence"/>
</dbReference>
<dbReference type="AlphaFoldDB" id="A0A443RUR0"/>
<reference evidence="2 3" key="1">
    <citation type="journal article" date="2018" name="Gigascience">
        <title>Genomes of trombidid mites reveal novel predicted allergens and laterally-transferred genes associated with secondary metabolism.</title>
        <authorList>
            <person name="Dong X."/>
            <person name="Chaisiri K."/>
            <person name="Xia D."/>
            <person name="Armstrong S.D."/>
            <person name="Fang Y."/>
            <person name="Donnelly M.J."/>
            <person name="Kadowaki T."/>
            <person name="McGarry J.W."/>
            <person name="Darby A.C."/>
            <person name="Makepeace B.L."/>
        </authorList>
    </citation>
    <scope>NUCLEOTIDE SEQUENCE [LARGE SCALE GENOMIC DNA]</scope>
    <source>
        <strain evidence="2">UoL-UT</strain>
    </source>
</reference>
<organism evidence="2 3">
    <name type="scientific">Leptotrombidium deliense</name>
    <dbReference type="NCBI Taxonomy" id="299467"/>
    <lineage>
        <taxon>Eukaryota</taxon>
        <taxon>Metazoa</taxon>
        <taxon>Ecdysozoa</taxon>
        <taxon>Arthropoda</taxon>
        <taxon>Chelicerata</taxon>
        <taxon>Arachnida</taxon>
        <taxon>Acari</taxon>
        <taxon>Acariformes</taxon>
        <taxon>Trombidiformes</taxon>
        <taxon>Prostigmata</taxon>
        <taxon>Anystina</taxon>
        <taxon>Parasitengona</taxon>
        <taxon>Trombiculoidea</taxon>
        <taxon>Trombiculidae</taxon>
        <taxon>Leptotrombidium</taxon>
    </lineage>
</organism>
<evidence type="ECO:0000313" key="3">
    <source>
        <dbReference type="Proteomes" id="UP000288716"/>
    </source>
</evidence>
<feature type="domain" description="PiggyBac transposable element-derived protein" evidence="1">
    <location>
        <begin position="1"/>
        <end position="163"/>
    </location>
</feature>
<dbReference type="InterPro" id="IPR029526">
    <property type="entry name" value="PGBD"/>
</dbReference>
<comment type="caution">
    <text evidence="2">The sequence shown here is derived from an EMBL/GenBank/DDBJ whole genome shotgun (WGS) entry which is preliminary data.</text>
</comment>
<protein>
    <submittedName>
        <fullName evidence="2">PiggyBac transposable element-derived protein 4-like protein</fullName>
    </submittedName>
</protein>
<dbReference type="STRING" id="299467.A0A443RUR0"/>
<dbReference type="EMBL" id="NCKV01030284">
    <property type="protein sequence ID" value="RWS19093.1"/>
    <property type="molecule type" value="Genomic_DNA"/>
</dbReference>
<proteinExistence type="predicted"/>